<name>A0A015SXQ9_BACFG</name>
<dbReference type="Proteomes" id="UP000020529">
    <property type="component" value="Unassembled WGS sequence"/>
</dbReference>
<organism evidence="1 2">
    <name type="scientific">Bacteroides fragilis str. 3988T(B)14</name>
    <dbReference type="NCBI Taxonomy" id="1339315"/>
    <lineage>
        <taxon>Bacteria</taxon>
        <taxon>Pseudomonadati</taxon>
        <taxon>Bacteroidota</taxon>
        <taxon>Bacteroidia</taxon>
        <taxon>Bacteroidales</taxon>
        <taxon>Bacteroidaceae</taxon>
        <taxon>Bacteroides</taxon>
    </lineage>
</organism>
<dbReference type="AlphaFoldDB" id="A0A015SXQ9"/>
<accession>A0A015SXQ9</accession>
<evidence type="ECO:0000313" key="1">
    <source>
        <dbReference type="EMBL" id="EXY75027.1"/>
    </source>
</evidence>
<comment type="caution">
    <text evidence="1">The sequence shown here is derived from an EMBL/GenBank/DDBJ whole genome shotgun (WGS) entry which is preliminary data.</text>
</comment>
<dbReference type="EMBL" id="JGCY01000251">
    <property type="protein sequence ID" value="EXY75027.1"/>
    <property type="molecule type" value="Genomic_DNA"/>
</dbReference>
<evidence type="ECO:0000313" key="2">
    <source>
        <dbReference type="Proteomes" id="UP000020529"/>
    </source>
</evidence>
<protein>
    <submittedName>
        <fullName evidence="1">Uncharacterized protein</fullName>
    </submittedName>
</protein>
<sequence length="50" mass="6114">MQCWRNSDKNVRHTTCKSILNYRKKRGNRPILKWQCSREGYTENILYPVK</sequence>
<reference evidence="1 2" key="1">
    <citation type="submission" date="2014-02" db="EMBL/GenBank/DDBJ databases">
        <authorList>
            <person name="Sears C."/>
            <person name="Carroll K."/>
            <person name="Sack B.R."/>
            <person name="Qadri F."/>
            <person name="Myers L.L."/>
            <person name="Chung G.-T."/>
            <person name="Escheverria P."/>
            <person name="Fraser C.M."/>
            <person name="Sadzewicz L."/>
            <person name="Shefchek K.A."/>
            <person name="Tallon L."/>
            <person name="Das S.P."/>
            <person name="Daugherty S."/>
            <person name="Mongodin E.F."/>
        </authorList>
    </citation>
    <scope>NUCLEOTIDE SEQUENCE [LARGE SCALE GENOMIC DNA]</scope>
    <source>
        <strain evidence="2">3988T(B)14</strain>
    </source>
</reference>
<proteinExistence type="predicted"/>
<gene>
    <name evidence="1" type="ORF">M124_1162</name>
</gene>